<keyword evidence="3 5" id="KW-1133">Transmembrane helix</keyword>
<dbReference type="PIRSF" id="PIRSF006648">
    <property type="entry name" value="DrrB"/>
    <property type="match status" value="1"/>
</dbReference>
<dbReference type="Pfam" id="PF01061">
    <property type="entry name" value="ABC2_membrane"/>
    <property type="match status" value="1"/>
</dbReference>
<gene>
    <name evidence="7" type="primary">ycf38</name>
</gene>
<feature type="domain" description="ABC transmembrane type-2" evidence="6">
    <location>
        <begin position="44"/>
        <end position="288"/>
    </location>
</feature>
<reference evidence="7" key="1">
    <citation type="journal article" date="2017" name="J. Phycol.">
        <title>Analysis of chloroplast genomes and a supermatrix inform reclassification of the Rhodomelaceae (Rhodophyta).</title>
        <authorList>
            <person name="Diaz-Tapia P."/>
            <person name="Maggs C.A."/>
            <person name="West J.A."/>
            <person name="Verbruggen H."/>
        </authorList>
    </citation>
    <scope>NUCLEOTIDE SEQUENCE</scope>
    <source>
        <strain evidence="7">PD745</strain>
    </source>
</reference>
<comment type="subcellular location">
    <subcellularLocation>
        <location evidence="1">Membrane</location>
        <topology evidence="1">Multi-pass membrane protein</topology>
    </subcellularLocation>
</comment>
<evidence type="ECO:0000256" key="5">
    <source>
        <dbReference type="SAM" id="Phobius"/>
    </source>
</evidence>
<evidence type="ECO:0000256" key="4">
    <source>
        <dbReference type="ARBA" id="ARBA00023136"/>
    </source>
</evidence>
<dbReference type="PANTHER" id="PTHR43229">
    <property type="entry name" value="NODULATION PROTEIN J"/>
    <property type="match status" value="1"/>
</dbReference>
<organism evidence="7">
    <name type="scientific">Chondria sp.</name>
    <name type="common">in: red algae</name>
    <dbReference type="NCBI Taxonomy" id="1982705"/>
    <lineage>
        <taxon>Eukaryota</taxon>
        <taxon>Rhodophyta</taxon>
        <taxon>Florideophyceae</taxon>
        <taxon>Rhodymeniophycidae</taxon>
        <taxon>Ceramiales</taxon>
        <taxon>Rhodomelaceae</taxon>
        <taxon>Chondrieae</taxon>
        <taxon>Chondria</taxon>
    </lineage>
</organism>
<dbReference type="GO" id="GO:0043190">
    <property type="term" value="C:ATP-binding cassette (ABC) transporter complex"/>
    <property type="evidence" value="ECO:0007669"/>
    <property type="project" value="InterPro"/>
</dbReference>
<protein>
    <recommendedName>
        <fullName evidence="6">ABC transmembrane type-2 domain-containing protein</fullName>
    </recommendedName>
</protein>
<keyword evidence="2 5" id="KW-0812">Transmembrane</keyword>
<dbReference type="GO" id="GO:0140359">
    <property type="term" value="F:ABC-type transporter activity"/>
    <property type="evidence" value="ECO:0007669"/>
    <property type="project" value="InterPro"/>
</dbReference>
<feature type="transmembrane region" description="Helical" evidence="5">
    <location>
        <begin position="46"/>
        <end position="67"/>
    </location>
</feature>
<feature type="transmembrane region" description="Helical" evidence="5">
    <location>
        <begin position="267"/>
        <end position="285"/>
    </location>
</feature>
<dbReference type="InterPro" id="IPR000412">
    <property type="entry name" value="ABC_2_transport"/>
</dbReference>
<proteinExistence type="predicted"/>
<keyword evidence="7" id="KW-0150">Chloroplast</keyword>
<evidence type="ECO:0000256" key="1">
    <source>
        <dbReference type="ARBA" id="ARBA00004141"/>
    </source>
</evidence>
<dbReference type="InterPro" id="IPR013525">
    <property type="entry name" value="ABC2_TM"/>
</dbReference>
<feature type="transmembrane region" description="Helical" evidence="5">
    <location>
        <begin position="87"/>
        <end position="105"/>
    </location>
</feature>
<feature type="transmembrane region" description="Helical" evidence="5">
    <location>
        <begin position="126"/>
        <end position="151"/>
    </location>
</feature>
<name>A0A1Z1MDV9_9FLOR</name>
<evidence type="ECO:0000259" key="6">
    <source>
        <dbReference type="PROSITE" id="PS51012"/>
    </source>
</evidence>
<dbReference type="EMBL" id="MF101431">
    <property type="protein sequence ID" value="ARW64220.1"/>
    <property type="molecule type" value="Genomic_DNA"/>
</dbReference>
<dbReference type="InterPro" id="IPR051784">
    <property type="entry name" value="Nod_factor_ABC_transporter"/>
</dbReference>
<geneLocation type="chloroplast" evidence="7"/>
<evidence type="ECO:0000256" key="3">
    <source>
        <dbReference type="ARBA" id="ARBA00022989"/>
    </source>
</evidence>
<dbReference type="PROSITE" id="PS51012">
    <property type="entry name" value="ABC_TM2"/>
    <property type="match status" value="1"/>
</dbReference>
<feature type="transmembrane region" description="Helical" evidence="5">
    <location>
        <begin position="163"/>
        <end position="187"/>
    </location>
</feature>
<keyword evidence="7" id="KW-0934">Plastid</keyword>
<evidence type="ECO:0000313" key="7">
    <source>
        <dbReference type="EMBL" id="ARW64220.1"/>
    </source>
</evidence>
<evidence type="ECO:0000256" key="2">
    <source>
        <dbReference type="ARBA" id="ARBA00022692"/>
    </source>
</evidence>
<sequence length="290" mass="33667">MRYQFRHRTSLKPRNNINTQTSKQIQEFNSCIKRLYLQTRRRPSNIIINLIQPMLWLILFGALFQNAPTELFTDEKIKYKEFLNPGIIIFTAFSSSINAGLPIIFDREFGFLNRILVSPILNTQSLIYSCICHTWFITSIQIFTITIFNTYQTKHELSIHQLLVILLISTLIITNISSLSICSAFILPGHIEFIALTTLFINLPTLFASTALAPLSFMPYWLQVIVCMNPLSYAIEIIRQNNFNQLNSLHAEIINTIWFHIDIKSSLIILILISLMSLRLVNMIIKYKYE</sequence>
<dbReference type="InterPro" id="IPR047817">
    <property type="entry name" value="ABC2_TM_bact-type"/>
</dbReference>
<dbReference type="AlphaFoldDB" id="A0A1Z1MDV9"/>
<accession>A0A1Z1MDV9</accession>
<keyword evidence="4 5" id="KW-0472">Membrane</keyword>
<dbReference type="PANTHER" id="PTHR43229:SF2">
    <property type="entry name" value="NODULATION PROTEIN J"/>
    <property type="match status" value="1"/>
</dbReference>